<name>A0A5N5V330_MYCPH</name>
<dbReference type="InterPro" id="IPR036928">
    <property type="entry name" value="AS_sf"/>
</dbReference>
<dbReference type="PROSITE" id="PS00571">
    <property type="entry name" value="AMIDASES"/>
    <property type="match status" value="1"/>
</dbReference>
<dbReference type="SUPFAM" id="SSF75304">
    <property type="entry name" value="Amidase signature (AS) enzymes"/>
    <property type="match status" value="1"/>
</dbReference>
<organism evidence="6 7">
    <name type="scientific">Mycolicibacterium phlei DSM 43239 = CCUG 21000</name>
    <dbReference type="NCBI Taxonomy" id="1226750"/>
    <lineage>
        <taxon>Bacteria</taxon>
        <taxon>Bacillati</taxon>
        <taxon>Actinomycetota</taxon>
        <taxon>Actinomycetes</taxon>
        <taxon>Mycobacteriales</taxon>
        <taxon>Mycobacteriaceae</taxon>
        <taxon>Mycolicibacterium</taxon>
    </lineage>
</organism>
<dbReference type="AlphaFoldDB" id="A0A5N5V330"/>
<reference evidence="6 7" key="1">
    <citation type="submission" date="2012-10" db="EMBL/GenBank/DDBJ databases">
        <title>The draft sequence of the Mycobacterium pheli genome.</title>
        <authorList>
            <person name="Pettersson B.M.F."/>
            <person name="Das S."/>
            <person name="Dasgupta S."/>
            <person name="Bhattacharya A."/>
            <person name="Kirsebom L.A."/>
        </authorList>
    </citation>
    <scope>NUCLEOTIDE SEQUENCE [LARGE SCALE GENOMIC DNA]</scope>
    <source>
        <strain evidence="6 7">CCUG 21000</strain>
    </source>
</reference>
<dbReference type="InterPro" id="IPR020556">
    <property type="entry name" value="Amidase_CS"/>
</dbReference>
<accession>A0A5N5V330</accession>
<evidence type="ECO:0000313" key="6">
    <source>
        <dbReference type="EMBL" id="KAB7756098.1"/>
    </source>
</evidence>
<dbReference type="PANTHER" id="PTHR11895">
    <property type="entry name" value="TRANSAMIDASE"/>
    <property type="match status" value="1"/>
</dbReference>
<evidence type="ECO:0000256" key="3">
    <source>
        <dbReference type="ARBA" id="ARBA00012922"/>
    </source>
</evidence>
<comment type="catalytic activity">
    <reaction evidence="1">
        <text>a monocarboxylic acid amide + H2O = a monocarboxylate + NH4(+)</text>
        <dbReference type="Rhea" id="RHEA:12020"/>
        <dbReference type="ChEBI" id="CHEBI:15377"/>
        <dbReference type="ChEBI" id="CHEBI:28938"/>
        <dbReference type="ChEBI" id="CHEBI:35757"/>
        <dbReference type="ChEBI" id="CHEBI:83628"/>
        <dbReference type="EC" id="3.5.1.4"/>
    </reaction>
</comment>
<dbReference type="GO" id="GO:0004040">
    <property type="term" value="F:amidase activity"/>
    <property type="evidence" value="ECO:0007669"/>
    <property type="project" value="UniProtKB-EC"/>
</dbReference>
<feature type="region of interest" description="Disordered" evidence="4">
    <location>
        <begin position="453"/>
        <end position="474"/>
    </location>
</feature>
<dbReference type="Proteomes" id="UP000325690">
    <property type="component" value="Unassembled WGS sequence"/>
</dbReference>
<dbReference type="Gene3D" id="3.90.1300.10">
    <property type="entry name" value="Amidase signature (AS) domain"/>
    <property type="match status" value="1"/>
</dbReference>
<feature type="domain" description="Amidase" evidence="5">
    <location>
        <begin position="64"/>
        <end position="433"/>
    </location>
</feature>
<protein>
    <recommendedName>
        <fullName evidence="3">amidase</fullName>
        <ecNumber evidence="3">3.5.1.4</ecNumber>
    </recommendedName>
</protein>
<sequence>MDNRPATNLRHRRNYRKPRCRSALVAAGETTAAELCALARTAGEAVNRDLNAVVEWYDDPRPGGDGPFAGVPFLMKDIGTPEPGRRQWMGSRAVNTPPTTTDSALAQRFRQSGLISVGRTATSEFAITATVETARFGPTRNPWDPARTTGGSSGGAAAAVAAGVVPLAHATDSGGSIRIPAACCGLVGLKPSRGRIPCDGGLGDFNTELVVARTVRDAAQALSAFGGSRPDAPSGSYRIALATESSWLTDVDPAIAAATVSVAHLCEELGHTVEEAAPDIGWPALFDAMKTLWAVGALEAVGEFVDTTADERPDTVEPLTWDWVARARRIGADDIPRALAAVDHAARVSADFFERFDVLVTPTLPILPPLLGEFSPDLDVDTYYAGPIGRLEPSVAVFNATGQPALTVPAALHDGLPVGVQFIGPVDGDEHLLRLAAQLKPALSWSKPTPPIHASTVASPAAEQRLSGVSSPNI</sequence>
<keyword evidence="7" id="KW-1185">Reference proteome</keyword>
<evidence type="ECO:0000256" key="4">
    <source>
        <dbReference type="SAM" id="MobiDB-lite"/>
    </source>
</evidence>
<evidence type="ECO:0000256" key="2">
    <source>
        <dbReference type="ARBA" id="ARBA00009199"/>
    </source>
</evidence>
<evidence type="ECO:0000256" key="1">
    <source>
        <dbReference type="ARBA" id="ARBA00001311"/>
    </source>
</evidence>
<comment type="similarity">
    <text evidence="2">Belongs to the amidase family.</text>
</comment>
<dbReference type="InterPro" id="IPR023631">
    <property type="entry name" value="Amidase_dom"/>
</dbReference>
<dbReference type="EMBL" id="ANBP01000014">
    <property type="protein sequence ID" value="KAB7756098.1"/>
    <property type="molecule type" value="Genomic_DNA"/>
</dbReference>
<proteinExistence type="inferred from homology"/>
<evidence type="ECO:0000259" key="5">
    <source>
        <dbReference type="Pfam" id="PF01425"/>
    </source>
</evidence>
<dbReference type="InterPro" id="IPR000120">
    <property type="entry name" value="Amidase"/>
</dbReference>
<dbReference type="EC" id="3.5.1.4" evidence="3"/>
<dbReference type="Pfam" id="PF01425">
    <property type="entry name" value="Amidase"/>
    <property type="match status" value="1"/>
</dbReference>
<gene>
    <name evidence="6" type="ORF">MPHL21000_12620</name>
</gene>
<dbReference type="PANTHER" id="PTHR11895:SF7">
    <property type="entry name" value="GLUTAMYL-TRNA(GLN) AMIDOTRANSFERASE SUBUNIT A, MITOCHONDRIAL"/>
    <property type="match status" value="1"/>
</dbReference>
<comment type="caution">
    <text evidence="6">The sequence shown here is derived from an EMBL/GenBank/DDBJ whole genome shotgun (WGS) entry which is preliminary data.</text>
</comment>
<evidence type="ECO:0000313" key="7">
    <source>
        <dbReference type="Proteomes" id="UP000325690"/>
    </source>
</evidence>